<proteinExistence type="predicted"/>
<dbReference type="RefSeq" id="WP_084426082.1">
    <property type="nucleotide sequence ID" value="NZ_FWXV01000002.1"/>
</dbReference>
<dbReference type="Pfam" id="PF09362">
    <property type="entry name" value="DUF1996"/>
    <property type="match status" value="1"/>
</dbReference>
<feature type="domain" description="DUF1996" evidence="1">
    <location>
        <begin position="75"/>
        <end position="283"/>
    </location>
</feature>
<gene>
    <name evidence="2" type="ORF">SAMN05661093_02367</name>
</gene>
<accession>A0A1W2CNH8</accession>
<dbReference type="AlphaFoldDB" id="A0A1W2CNH8"/>
<dbReference type="PANTHER" id="PTHR43662:SF3">
    <property type="entry name" value="DOMAIN PROTEIN, PUTATIVE (AFU_ORTHOLOGUE AFUA_6G11970)-RELATED"/>
    <property type="match status" value="1"/>
</dbReference>
<protein>
    <recommendedName>
        <fullName evidence="1">DUF1996 domain-containing protein</fullName>
    </recommendedName>
</protein>
<evidence type="ECO:0000313" key="3">
    <source>
        <dbReference type="Proteomes" id="UP000192674"/>
    </source>
</evidence>
<name>A0A1W2CNH8_KIBAR</name>
<dbReference type="InterPro" id="IPR018535">
    <property type="entry name" value="DUF1996"/>
</dbReference>
<reference evidence="2 3" key="1">
    <citation type="submission" date="2017-04" db="EMBL/GenBank/DDBJ databases">
        <authorList>
            <person name="Afonso C.L."/>
            <person name="Miller P.J."/>
            <person name="Scott M.A."/>
            <person name="Spackman E."/>
            <person name="Goraichik I."/>
            <person name="Dimitrov K.M."/>
            <person name="Suarez D.L."/>
            <person name="Swayne D.E."/>
        </authorList>
    </citation>
    <scope>NUCLEOTIDE SEQUENCE [LARGE SCALE GENOMIC DNA]</scope>
    <source>
        <strain evidence="2 3">DSM 43828</strain>
    </source>
</reference>
<evidence type="ECO:0000313" key="2">
    <source>
        <dbReference type="EMBL" id="SMC86534.1"/>
    </source>
</evidence>
<sequence>MPAQTLQMSGWKRFRRRLMAAVAVTPLVLVVTLLTTQSPTGHSAHALTLDAGPVMPFAASEFRANCLSSHRAGNDPIVFPNQPNVSHIHEFFGNRTTNAHSTLQSLRSGTTNCQPTADLSAYWVPTLYKNGVPVAPESVIIYYQGIHNAPQAVAPPQGLRIVVGNATAATADQNPAARWSCVGHGASSRDFMNCPPGSKLETYLDFPTCWNGRDLDSPNHKDHMAFAPGLVCPPTHPVVLPRTEFLITYPVNGTGLTLAGTRNGTNVTTAPGFTFHGDFMNAWDPAELERRMRDCIRAQRICGTNGNPI</sequence>
<organism evidence="2 3">
    <name type="scientific">Kibdelosporangium aridum</name>
    <dbReference type="NCBI Taxonomy" id="2030"/>
    <lineage>
        <taxon>Bacteria</taxon>
        <taxon>Bacillati</taxon>
        <taxon>Actinomycetota</taxon>
        <taxon>Actinomycetes</taxon>
        <taxon>Pseudonocardiales</taxon>
        <taxon>Pseudonocardiaceae</taxon>
        <taxon>Kibdelosporangium</taxon>
    </lineage>
</organism>
<dbReference type="EMBL" id="FWXV01000002">
    <property type="protein sequence ID" value="SMC86534.1"/>
    <property type="molecule type" value="Genomic_DNA"/>
</dbReference>
<dbReference type="PANTHER" id="PTHR43662">
    <property type="match status" value="1"/>
</dbReference>
<dbReference type="Proteomes" id="UP000192674">
    <property type="component" value="Unassembled WGS sequence"/>
</dbReference>
<keyword evidence="3" id="KW-1185">Reference proteome</keyword>
<evidence type="ECO:0000259" key="1">
    <source>
        <dbReference type="Pfam" id="PF09362"/>
    </source>
</evidence>